<gene>
    <name evidence="3" type="ORF">BZL29_3866</name>
    <name evidence="2" type="ORF">BZL30_4900</name>
</gene>
<proteinExistence type="predicted"/>
<evidence type="ECO:0000313" key="3">
    <source>
        <dbReference type="EMBL" id="OOK77820.1"/>
    </source>
</evidence>
<evidence type="ECO:0000313" key="2">
    <source>
        <dbReference type="EMBL" id="OOK73684.1"/>
    </source>
</evidence>
<sequence>MIARKVRRQRPQSLPAPHAAATSFDVDAPRATASQTVWLVAPTQRHTYISKLPPGACS</sequence>
<evidence type="ECO:0000313" key="5">
    <source>
        <dbReference type="Proteomes" id="UP000189229"/>
    </source>
</evidence>
<evidence type="ECO:0000256" key="1">
    <source>
        <dbReference type="SAM" id="MobiDB-lite"/>
    </source>
</evidence>
<dbReference type="EMBL" id="MVBN01000003">
    <property type="protein sequence ID" value="OOK77820.1"/>
    <property type="molecule type" value="Genomic_DNA"/>
</dbReference>
<dbReference type="Proteomes" id="UP000188532">
    <property type="component" value="Unassembled WGS sequence"/>
</dbReference>
<dbReference type="AlphaFoldDB" id="A0A1V3XFE2"/>
<protein>
    <submittedName>
        <fullName evidence="3">Uncharacterized protein</fullName>
    </submittedName>
</protein>
<reference evidence="4 5" key="1">
    <citation type="submission" date="2017-02" db="EMBL/GenBank/DDBJ databases">
        <title>Complete genome sequences of Mycobacterium kansasii strains isolated from rhesus macaques.</title>
        <authorList>
            <person name="Panda A."/>
            <person name="Nagaraj S."/>
            <person name="Zhao X."/>
            <person name="Tettelin H."/>
            <person name="Detolla L.J."/>
        </authorList>
    </citation>
    <scope>NUCLEOTIDE SEQUENCE [LARGE SCALE GENOMIC DNA]</scope>
    <source>
        <strain evidence="3 4">11-3469</strain>
        <strain evidence="2 5">11-3813</strain>
    </source>
</reference>
<dbReference type="EMBL" id="MVBM01000004">
    <property type="protein sequence ID" value="OOK73684.1"/>
    <property type="molecule type" value="Genomic_DNA"/>
</dbReference>
<accession>A0A1V3XFE2</accession>
<comment type="caution">
    <text evidence="3">The sequence shown here is derived from an EMBL/GenBank/DDBJ whole genome shotgun (WGS) entry which is preliminary data.</text>
</comment>
<evidence type="ECO:0000313" key="4">
    <source>
        <dbReference type="Proteomes" id="UP000188532"/>
    </source>
</evidence>
<feature type="region of interest" description="Disordered" evidence="1">
    <location>
        <begin position="1"/>
        <end position="27"/>
    </location>
</feature>
<name>A0A1V3XFE2_MYCKA</name>
<feature type="compositionally biased region" description="Basic residues" evidence="1">
    <location>
        <begin position="1"/>
        <end position="10"/>
    </location>
</feature>
<dbReference type="Proteomes" id="UP000189229">
    <property type="component" value="Unassembled WGS sequence"/>
</dbReference>
<organism evidence="3 4">
    <name type="scientific">Mycobacterium kansasii</name>
    <dbReference type="NCBI Taxonomy" id="1768"/>
    <lineage>
        <taxon>Bacteria</taxon>
        <taxon>Bacillati</taxon>
        <taxon>Actinomycetota</taxon>
        <taxon>Actinomycetes</taxon>
        <taxon>Mycobacteriales</taxon>
        <taxon>Mycobacteriaceae</taxon>
        <taxon>Mycobacterium</taxon>
    </lineage>
</organism>